<gene>
    <name evidence="7" type="ORF">PFLCHA0_c30030</name>
</gene>
<evidence type="ECO:0000256" key="4">
    <source>
        <dbReference type="SAM" id="MobiDB-lite"/>
    </source>
</evidence>
<dbReference type="InterPro" id="IPR001789">
    <property type="entry name" value="Sig_transdc_resp-reg_receiver"/>
</dbReference>
<dbReference type="SMART" id="SM00448">
    <property type="entry name" value="REC"/>
    <property type="match status" value="1"/>
</dbReference>
<sequence>MSLVVNKPLRIAVLDDHALIRMAMQLQLQSVADFQLVGLYASSGELISALRDTELDLLVLDYQLQECDLDGLRLIRLLRNKYPHLLILVSSATETPFFVKQIIDIGANGFLGKSQSLDDLIPAIRTVASKRLYLSPLLAFAVQHPPIGPAAEPGSPPLTSLETLSPKENEVLRCFLDGLRISQIASKFSRSIKTISGQKQAAFRKLGIRTDAELFKVQRKLDLHIASREPAEDAFHDEASEPTLPPTRSTI</sequence>
<dbReference type="Pfam" id="PF00072">
    <property type="entry name" value="Response_reg"/>
    <property type="match status" value="1"/>
</dbReference>
<evidence type="ECO:0000313" key="8">
    <source>
        <dbReference type="Proteomes" id="UP000013940"/>
    </source>
</evidence>
<dbReference type="InterPro" id="IPR058245">
    <property type="entry name" value="NreC/VraR/RcsB-like_REC"/>
</dbReference>
<keyword evidence="2 7" id="KW-0238">DNA-binding</keyword>
<dbReference type="Proteomes" id="UP000013940">
    <property type="component" value="Chromosome"/>
</dbReference>
<dbReference type="InterPro" id="IPR000792">
    <property type="entry name" value="Tscrpt_reg_LuxR_C"/>
</dbReference>
<evidence type="ECO:0000256" key="2">
    <source>
        <dbReference type="ARBA" id="ARBA00023125"/>
    </source>
</evidence>
<feature type="region of interest" description="Disordered" evidence="4">
    <location>
        <begin position="228"/>
        <end position="251"/>
    </location>
</feature>
<protein>
    <submittedName>
        <fullName evidence="7">DNA-binding response regulator, LuxR family</fullName>
    </submittedName>
</protein>
<dbReference type="InterPro" id="IPR036388">
    <property type="entry name" value="WH-like_DNA-bd_sf"/>
</dbReference>
<dbReference type="PANTHER" id="PTHR43214:SF17">
    <property type="entry name" value="TRANSCRIPTIONAL REGULATORY PROTEIN RCSB"/>
    <property type="match status" value="1"/>
</dbReference>
<proteinExistence type="predicted"/>
<evidence type="ECO:0000259" key="5">
    <source>
        <dbReference type="PROSITE" id="PS50043"/>
    </source>
</evidence>
<accession>A0A2C9EM82</accession>
<evidence type="ECO:0000256" key="1">
    <source>
        <dbReference type="ARBA" id="ARBA00022553"/>
    </source>
</evidence>
<dbReference type="PROSITE" id="PS50110">
    <property type="entry name" value="RESPONSE_REGULATORY"/>
    <property type="match status" value="1"/>
</dbReference>
<organism evidence="7 8">
    <name type="scientific">Pseudomonas protegens (strain DSM 19095 / LMG 27888 / CFBP 6595 / CHA0)</name>
    <dbReference type="NCBI Taxonomy" id="1124983"/>
    <lineage>
        <taxon>Bacteria</taxon>
        <taxon>Pseudomonadati</taxon>
        <taxon>Pseudomonadota</taxon>
        <taxon>Gammaproteobacteria</taxon>
        <taxon>Pseudomonadales</taxon>
        <taxon>Pseudomonadaceae</taxon>
        <taxon>Pseudomonas</taxon>
    </lineage>
</organism>
<evidence type="ECO:0000313" key="7">
    <source>
        <dbReference type="EMBL" id="AGL84773.1"/>
    </source>
</evidence>
<dbReference type="AlphaFoldDB" id="A0A2C9EM82"/>
<evidence type="ECO:0000256" key="3">
    <source>
        <dbReference type="PROSITE-ProRule" id="PRU00169"/>
    </source>
</evidence>
<dbReference type="HOGENOM" id="CLU_000445_90_1_6"/>
<feature type="domain" description="HTH luxR-type" evidence="5">
    <location>
        <begin position="157"/>
        <end position="222"/>
    </location>
</feature>
<dbReference type="SMART" id="SM00421">
    <property type="entry name" value="HTH_LUXR"/>
    <property type="match status" value="1"/>
</dbReference>
<evidence type="ECO:0000259" key="6">
    <source>
        <dbReference type="PROSITE" id="PS50110"/>
    </source>
</evidence>
<dbReference type="EMBL" id="CP003190">
    <property type="protein sequence ID" value="AGL84773.1"/>
    <property type="molecule type" value="Genomic_DNA"/>
</dbReference>
<feature type="modified residue" description="4-aspartylphosphate" evidence="3">
    <location>
        <position position="61"/>
    </location>
</feature>
<dbReference type="Gene3D" id="3.40.50.2300">
    <property type="match status" value="1"/>
</dbReference>
<keyword evidence="1 3" id="KW-0597">Phosphoprotein</keyword>
<dbReference type="GO" id="GO:0000160">
    <property type="term" value="P:phosphorelay signal transduction system"/>
    <property type="evidence" value="ECO:0007669"/>
    <property type="project" value="InterPro"/>
</dbReference>
<dbReference type="Gene3D" id="1.10.10.10">
    <property type="entry name" value="Winged helix-like DNA-binding domain superfamily/Winged helix DNA-binding domain"/>
    <property type="match status" value="1"/>
</dbReference>
<dbReference type="PRINTS" id="PR00038">
    <property type="entry name" value="HTHLUXR"/>
</dbReference>
<dbReference type="PROSITE" id="PS50043">
    <property type="entry name" value="HTH_LUXR_2"/>
    <property type="match status" value="1"/>
</dbReference>
<dbReference type="SUPFAM" id="SSF46894">
    <property type="entry name" value="C-terminal effector domain of the bipartite response regulators"/>
    <property type="match status" value="1"/>
</dbReference>
<dbReference type="KEGG" id="pprc:PFLCHA0_c30030"/>
<feature type="compositionally biased region" description="Basic and acidic residues" evidence="4">
    <location>
        <begin position="228"/>
        <end position="239"/>
    </location>
</feature>
<dbReference type="eggNOG" id="COG2197">
    <property type="taxonomic scope" value="Bacteria"/>
</dbReference>
<dbReference type="GO" id="GO:0006355">
    <property type="term" value="P:regulation of DNA-templated transcription"/>
    <property type="evidence" value="ECO:0007669"/>
    <property type="project" value="InterPro"/>
</dbReference>
<dbReference type="InterPro" id="IPR016032">
    <property type="entry name" value="Sig_transdc_resp-reg_C-effctor"/>
</dbReference>
<reference evidence="8" key="1">
    <citation type="journal article" date="2014" name="Genome Announc.">
        <title>Full-genome sequence of the plant growth-promoting bacterium Pseudomonas protegens CHA0.</title>
        <authorList>
            <person name="Jousset A."/>
            <person name="Schuldes J."/>
            <person name="Keel C."/>
            <person name="Maurhofer M."/>
            <person name="Daniel R."/>
            <person name="Scheu S."/>
            <person name="Thuermer A."/>
        </authorList>
    </citation>
    <scope>NUCLEOTIDE SEQUENCE [LARGE SCALE GENOMIC DNA]</scope>
    <source>
        <strain evidence="8">DSM 19095 / LMG 27888 / CFBP 6595 / CHA0</strain>
    </source>
</reference>
<dbReference type="Pfam" id="PF00196">
    <property type="entry name" value="GerE"/>
    <property type="match status" value="1"/>
</dbReference>
<dbReference type="GeneID" id="57475995"/>
<dbReference type="RefSeq" id="WP_015635579.1">
    <property type="nucleotide sequence ID" value="NC_021237.1"/>
</dbReference>
<dbReference type="GO" id="GO:0003677">
    <property type="term" value="F:DNA binding"/>
    <property type="evidence" value="ECO:0007669"/>
    <property type="project" value="UniProtKB-KW"/>
</dbReference>
<dbReference type="CDD" id="cd17535">
    <property type="entry name" value="REC_NarL-like"/>
    <property type="match status" value="1"/>
</dbReference>
<feature type="domain" description="Response regulatory" evidence="6">
    <location>
        <begin position="10"/>
        <end position="128"/>
    </location>
</feature>
<dbReference type="SUPFAM" id="SSF52172">
    <property type="entry name" value="CheY-like"/>
    <property type="match status" value="1"/>
</dbReference>
<dbReference type="InterPro" id="IPR011006">
    <property type="entry name" value="CheY-like_superfamily"/>
</dbReference>
<name>A0A2C9EM82_PSEPH</name>
<dbReference type="PANTHER" id="PTHR43214">
    <property type="entry name" value="TWO-COMPONENT RESPONSE REGULATOR"/>
    <property type="match status" value="1"/>
</dbReference>
<dbReference type="InterPro" id="IPR039420">
    <property type="entry name" value="WalR-like"/>
</dbReference>
<dbReference type="CDD" id="cd06170">
    <property type="entry name" value="LuxR_C_like"/>
    <property type="match status" value="1"/>
</dbReference>